<dbReference type="InParanoid" id="A0A1Y1YM52"/>
<evidence type="ECO:0000313" key="3">
    <source>
        <dbReference type="EMBL" id="ORX99090.1"/>
    </source>
</evidence>
<protein>
    <recommendedName>
        <fullName evidence="5">Secreted protein</fullName>
    </recommendedName>
</protein>
<feature type="signal peptide" evidence="2">
    <location>
        <begin position="1"/>
        <end position="18"/>
    </location>
</feature>
<dbReference type="STRING" id="1314790.A0A1Y1YM52"/>
<sequence>MQLTPALLIAIAMSLVHGQTDFPFERNGECIDKCSLATGTKLIDGFTVDPTSPDFMKSLDVFCDKTGPHYNAYMNEAMECMGKFPKDQLDGFMKNFRPICNWYGEKVGKDTTTNALNKPKSTSSPSATGSSPSSTPTADNNQTKPNSSASLQATTLLSLASIFLAAVAQL</sequence>
<evidence type="ECO:0000313" key="4">
    <source>
        <dbReference type="Proteomes" id="UP000193498"/>
    </source>
</evidence>
<evidence type="ECO:0000256" key="1">
    <source>
        <dbReference type="SAM" id="MobiDB-lite"/>
    </source>
</evidence>
<name>A0A1Y1YM52_9FUNG</name>
<feature type="compositionally biased region" description="Low complexity" evidence="1">
    <location>
        <begin position="118"/>
        <end position="138"/>
    </location>
</feature>
<dbReference type="OrthoDB" id="2412648at2759"/>
<comment type="caution">
    <text evidence="3">The sequence shown here is derived from an EMBL/GenBank/DDBJ whole genome shotgun (WGS) entry which is preliminary data.</text>
</comment>
<evidence type="ECO:0000256" key="2">
    <source>
        <dbReference type="SAM" id="SignalP"/>
    </source>
</evidence>
<accession>A0A1Y1YM52</accession>
<evidence type="ECO:0008006" key="5">
    <source>
        <dbReference type="Google" id="ProtNLM"/>
    </source>
</evidence>
<reference evidence="3 4" key="1">
    <citation type="submission" date="2016-07" db="EMBL/GenBank/DDBJ databases">
        <title>Pervasive Adenine N6-methylation of Active Genes in Fungi.</title>
        <authorList>
            <consortium name="DOE Joint Genome Institute"/>
            <person name="Mondo S.J."/>
            <person name="Dannebaum R.O."/>
            <person name="Kuo R.C."/>
            <person name="Labutti K."/>
            <person name="Haridas S."/>
            <person name="Kuo A."/>
            <person name="Salamov A."/>
            <person name="Ahrendt S.R."/>
            <person name="Lipzen A."/>
            <person name="Sullivan W."/>
            <person name="Andreopoulos W.B."/>
            <person name="Clum A."/>
            <person name="Lindquist E."/>
            <person name="Daum C."/>
            <person name="Ramamoorthy G.K."/>
            <person name="Gryganskyi A."/>
            <person name="Culley D."/>
            <person name="Magnuson J.K."/>
            <person name="James T.Y."/>
            <person name="O'Malley M.A."/>
            <person name="Stajich J.E."/>
            <person name="Spatafora J.W."/>
            <person name="Visel A."/>
            <person name="Grigoriev I.V."/>
        </authorList>
    </citation>
    <scope>NUCLEOTIDE SEQUENCE [LARGE SCALE GENOMIC DNA]</scope>
    <source>
        <strain evidence="3 4">CBS 931.73</strain>
    </source>
</reference>
<proteinExistence type="predicted"/>
<keyword evidence="2" id="KW-0732">Signal</keyword>
<dbReference type="AlphaFoldDB" id="A0A1Y1YM52"/>
<organism evidence="3 4">
    <name type="scientific">Basidiobolus meristosporus CBS 931.73</name>
    <dbReference type="NCBI Taxonomy" id="1314790"/>
    <lineage>
        <taxon>Eukaryota</taxon>
        <taxon>Fungi</taxon>
        <taxon>Fungi incertae sedis</taxon>
        <taxon>Zoopagomycota</taxon>
        <taxon>Entomophthoromycotina</taxon>
        <taxon>Basidiobolomycetes</taxon>
        <taxon>Basidiobolales</taxon>
        <taxon>Basidiobolaceae</taxon>
        <taxon>Basidiobolus</taxon>
    </lineage>
</organism>
<gene>
    <name evidence="3" type="ORF">K493DRAFT_348774</name>
</gene>
<dbReference type="Proteomes" id="UP000193498">
    <property type="component" value="Unassembled WGS sequence"/>
</dbReference>
<feature type="region of interest" description="Disordered" evidence="1">
    <location>
        <begin position="111"/>
        <end position="147"/>
    </location>
</feature>
<dbReference type="EMBL" id="MCFE01000102">
    <property type="protein sequence ID" value="ORX99090.1"/>
    <property type="molecule type" value="Genomic_DNA"/>
</dbReference>
<feature type="chain" id="PRO_5012146699" description="Secreted protein" evidence="2">
    <location>
        <begin position="19"/>
        <end position="170"/>
    </location>
</feature>
<keyword evidence="4" id="KW-1185">Reference proteome</keyword>